<dbReference type="InterPro" id="IPR007453">
    <property type="entry name" value="DsrC/TusE"/>
</dbReference>
<name>A0AAQ1G5N5_9GAMM</name>
<reference evidence="5 6" key="1">
    <citation type="submission" date="2016-10" db="EMBL/GenBank/DDBJ databases">
        <authorList>
            <person name="Varghese N."/>
            <person name="Submissions S."/>
        </authorList>
    </citation>
    <scope>NUCLEOTIDE SEQUENCE [LARGE SCALE GENOMIC DNA]</scope>
    <source>
        <strain evidence="5 6">CECT 8317</strain>
    </source>
</reference>
<dbReference type="GO" id="GO:0002143">
    <property type="term" value="P:tRNA wobble position uridine thiolation"/>
    <property type="evidence" value="ECO:0007669"/>
    <property type="project" value="TreeGrafter"/>
</dbReference>
<evidence type="ECO:0000313" key="5">
    <source>
        <dbReference type="EMBL" id="SEF93444.1"/>
    </source>
</evidence>
<gene>
    <name evidence="5" type="ORF">SAMN05216586_102336</name>
</gene>
<dbReference type="NCBIfam" id="TIGR03342">
    <property type="entry name" value="dsrC_tusE_dsvC"/>
    <property type="match status" value="1"/>
</dbReference>
<dbReference type="Pfam" id="PF04358">
    <property type="entry name" value="DsrC"/>
    <property type="match status" value="1"/>
</dbReference>
<evidence type="ECO:0000256" key="1">
    <source>
        <dbReference type="ARBA" id="ARBA00004496"/>
    </source>
</evidence>
<evidence type="ECO:0000313" key="6">
    <source>
        <dbReference type="Proteomes" id="UP000243518"/>
    </source>
</evidence>
<dbReference type="InterPro" id="IPR025526">
    <property type="entry name" value="DsrC-like_dom_sf"/>
</dbReference>
<comment type="similarity">
    <text evidence="3">Belongs to the dsrC/tusE family.</text>
</comment>
<keyword evidence="3" id="KW-0808">Transferase</keyword>
<evidence type="ECO:0000256" key="2">
    <source>
        <dbReference type="ARBA" id="ARBA00022490"/>
    </source>
</evidence>
<comment type="function">
    <text evidence="3">Part of a sulfur-relay system.</text>
</comment>
<dbReference type="GO" id="GO:0005737">
    <property type="term" value="C:cytoplasm"/>
    <property type="evidence" value="ECO:0007669"/>
    <property type="project" value="UniProtKB-SubCell"/>
</dbReference>
<comment type="caution">
    <text evidence="5">The sequence shown here is derived from an EMBL/GenBank/DDBJ whole genome shotgun (WGS) entry which is preliminary data.</text>
</comment>
<dbReference type="EC" id="2.8.1.-" evidence="3"/>
<dbReference type="InterPro" id="IPR042072">
    <property type="entry name" value="DsrC-like_C"/>
</dbReference>
<dbReference type="Gene3D" id="3.30.1420.10">
    <property type="match status" value="1"/>
</dbReference>
<dbReference type="RefSeq" id="WP_200818410.1">
    <property type="nucleotide sequence ID" value="NZ_FNVE01000002.1"/>
</dbReference>
<dbReference type="SUPFAM" id="SSF69721">
    <property type="entry name" value="DsrC, the gamma subunit of dissimilatory sulfite reductase"/>
    <property type="match status" value="1"/>
</dbReference>
<dbReference type="PANTHER" id="PTHR37010">
    <property type="entry name" value="SULFURTRANSFERASE TUSE"/>
    <property type="match status" value="1"/>
</dbReference>
<protein>
    <recommendedName>
        <fullName evidence="3">Sulfurtransferase</fullName>
        <ecNumber evidence="3">2.8.1.-</ecNumber>
    </recommendedName>
</protein>
<feature type="active site" description="Cysteine persulfide intermediate" evidence="4">
    <location>
        <position position="111"/>
    </location>
</feature>
<comment type="subcellular location">
    <subcellularLocation>
        <location evidence="1">Cytoplasm</location>
    </subcellularLocation>
</comment>
<dbReference type="InterPro" id="IPR043163">
    <property type="entry name" value="DsrC-like_N"/>
</dbReference>
<dbReference type="EMBL" id="FNVE01000002">
    <property type="protein sequence ID" value="SEF93444.1"/>
    <property type="molecule type" value="Genomic_DNA"/>
</dbReference>
<dbReference type="Proteomes" id="UP000243518">
    <property type="component" value="Unassembled WGS sequence"/>
</dbReference>
<dbReference type="AlphaFoldDB" id="A0AAQ1G5N5"/>
<dbReference type="GO" id="GO:0097163">
    <property type="term" value="F:sulfur carrier activity"/>
    <property type="evidence" value="ECO:0007669"/>
    <property type="project" value="TreeGrafter"/>
</dbReference>
<dbReference type="PIRSF" id="PIRSF006223">
    <property type="entry name" value="DsrC_TusE"/>
    <property type="match status" value="1"/>
</dbReference>
<accession>A0AAQ1G5N5</accession>
<evidence type="ECO:0000256" key="3">
    <source>
        <dbReference type="PIRNR" id="PIRNR006223"/>
    </source>
</evidence>
<dbReference type="GO" id="GO:0016740">
    <property type="term" value="F:transferase activity"/>
    <property type="evidence" value="ECO:0007669"/>
    <property type="project" value="UniProtKB-KW"/>
</dbReference>
<proteinExistence type="inferred from homology"/>
<keyword evidence="2" id="KW-0963">Cytoplasm</keyword>
<dbReference type="Gene3D" id="1.10.10.370">
    <property type="entry name" value="DsrC-like protein, C-terminal domain"/>
    <property type="match status" value="1"/>
</dbReference>
<keyword evidence="6" id="KW-1185">Reference proteome</keyword>
<organism evidence="5 6">
    <name type="scientific">Halopseudomonas aestusnigri</name>
    <dbReference type="NCBI Taxonomy" id="857252"/>
    <lineage>
        <taxon>Bacteria</taxon>
        <taxon>Pseudomonadati</taxon>
        <taxon>Pseudomonadota</taxon>
        <taxon>Gammaproteobacteria</taxon>
        <taxon>Pseudomonadales</taxon>
        <taxon>Pseudomonadaceae</taxon>
        <taxon>Halopseudomonas</taxon>
    </lineage>
</organism>
<dbReference type="PANTHER" id="PTHR37010:SF1">
    <property type="entry name" value="SULFURTRANSFERASE TUSE"/>
    <property type="match status" value="1"/>
</dbReference>
<evidence type="ECO:0000256" key="4">
    <source>
        <dbReference type="PIRSR" id="PIRSR006223-50"/>
    </source>
</evidence>
<sequence>MTQTIHADGRDIAVDKEGFLVSLDDWSEAVAHELARREGIELTPAHMEVILLLRRFYQTFQLSPAMRALVKFVGQELGKDKGNSMYLLTLFPGSPAKLGSKIAGLPKPENCL</sequence>